<dbReference type="HOGENOM" id="CLU_780229_0_0_0"/>
<evidence type="ECO:0000313" key="5">
    <source>
        <dbReference type="EMBL" id="AHG89992.1"/>
    </source>
</evidence>
<organism evidence="5 6">
    <name type="scientific">Gemmatirosa kalamazoonensis</name>
    <dbReference type="NCBI Taxonomy" id="861299"/>
    <lineage>
        <taxon>Bacteria</taxon>
        <taxon>Pseudomonadati</taxon>
        <taxon>Gemmatimonadota</taxon>
        <taxon>Gemmatimonadia</taxon>
        <taxon>Gemmatimonadales</taxon>
        <taxon>Gemmatimonadaceae</taxon>
        <taxon>Gemmatirosa</taxon>
    </lineage>
</organism>
<dbReference type="RefSeq" id="WP_025411467.1">
    <property type="nucleotide sequence ID" value="NZ_CP007128.1"/>
</dbReference>
<dbReference type="PANTHER" id="PTHR24276:SF98">
    <property type="entry name" value="FI18310P1-RELATED"/>
    <property type="match status" value="1"/>
</dbReference>
<dbReference type="InterPro" id="IPR013424">
    <property type="entry name" value="Ice-binding_C"/>
</dbReference>
<evidence type="ECO:0000259" key="4">
    <source>
        <dbReference type="PROSITE" id="PS50240"/>
    </source>
</evidence>
<dbReference type="InterPro" id="IPR018114">
    <property type="entry name" value="TRYPSIN_HIS"/>
</dbReference>
<dbReference type="PROSITE" id="PS00134">
    <property type="entry name" value="TRYPSIN_HIS"/>
    <property type="match status" value="1"/>
</dbReference>
<proteinExistence type="inferred from homology"/>
<evidence type="ECO:0000256" key="3">
    <source>
        <dbReference type="SAM" id="SignalP"/>
    </source>
</evidence>
<dbReference type="PRINTS" id="PR00722">
    <property type="entry name" value="CHYMOTRYPSIN"/>
</dbReference>
<dbReference type="GO" id="GO:0004252">
    <property type="term" value="F:serine-type endopeptidase activity"/>
    <property type="evidence" value="ECO:0007669"/>
    <property type="project" value="InterPro"/>
</dbReference>
<dbReference type="eggNOG" id="COG5640">
    <property type="taxonomic scope" value="Bacteria"/>
</dbReference>
<evidence type="ECO:0000256" key="2">
    <source>
        <dbReference type="ARBA" id="ARBA00023157"/>
    </source>
</evidence>
<keyword evidence="6" id="KW-1185">Reference proteome</keyword>
<dbReference type="PANTHER" id="PTHR24276">
    <property type="entry name" value="POLYSERASE-RELATED"/>
    <property type="match status" value="1"/>
</dbReference>
<feature type="chain" id="PRO_5004794212" evidence="3">
    <location>
        <begin position="27"/>
        <end position="377"/>
    </location>
</feature>
<dbReference type="PROSITE" id="PS50240">
    <property type="entry name" value="TRYPSIN_DOM"/>
    <property type="match status" value="1"/>
</dbReference>
<dbReference type="KEGG" id="gba:J421_2455"/>
<accession>W0RHT7</accession>
<comment type="similarity">
    <text evidence="1">Belongs to the peptidase S1 family.</text>
</comment>
<protein>
    <submittedName>
        <fullName evidence="5">PEP motif putative anchor domain protein</fullName>
    </submittedName>
</protein>
<dbReference type="OrthoDB" id="8884718at2"/>
<keyword evidence="2" id="KW-1015">Disulfide bond</keyword>
<dbReference type="AlphaFoldDB" id="W0RHT7"/>
<dbReference type="Pfam" id="PF00089">
    <property type="entry name" value="Trypsin"/>
    <property type="match status" value="2"/>
</dbReference>
<dbReference type="InterPro" id="IPR050430">
    <property type="entry name" value="Peptidase_S1"/>
</dbReference>
<dbReference type="InParanoid" id="W0RHT7"/>
<dbReference type="STRING" id="861299.J421_2455"/>
<dbReference type="InterPro" id="IPR043504">
    <property type="entry name" value="Peptidase_S1_PA_chymotrypsin"/>
</dbReference>
<sequence>MPARPARVARRLLSVATLFVATVAAAQPLPTLPKTADHVPLILRSDILGLDGTVDPSLINFFDAVVDGINANAVARLSVFITPTSGFSCTGALVGPHTILTAAHCVTDDLTGDLVTGQDRVRARFVGPGNTPVDIWSRSVVVRDSWQGFFNPASDGGQDVALIDLDGTIPNWLTPYSIFHGDPFFQNTDFIGAGTFGNGALGDLGFDGRRRWGQNRVDLVSDEFFGPGDGILWTDFDNGLRRSDAFCWATGGGDPNPFCNRGRGPTEMGLGAGDSGGPLFIDRQLAGVASFGTVFCGDPDCNTFASPPLFRTNVIDGWGSLNGFASVQYNEAWILSQIAGFNSSAVVVSTPEPTTIALTALGLLALGVHARRRTRAD</sequence>
<dbReference type="NCBIfam" id="TIGR02595">
    <property type="entry name" value="PEP_CTERM"/>
    <property type="match status" value="1"/>
</dbReference>
<dbReference type="GO" id="GO:0006508">
    <property type="term" value="P:proteolysis"/>
    <property type="evidence" value="ECO:0007669"/>
    <property type="project" value="InterPro"/>
</dbReference>
<name>W0RHT7_9BACT</name>
<keyword evidence="3" id="KW-0732">Signal</keyword>
<dbReference type="SUPFAM" id="SSF50494">
    <property type="entry name" value="Trypsin-like serine proteases"/>
    <property type="match status" value="1"/>
</dbReference>
<dbReference type="InterPro" id="IPR001314">
    <property type="entry name" value="Peptidase_S1A"/>
</dbReference>
<dbReference type="Gene3D" id="2.40.10.10">
    <property type="entry name" value="Trypsin-like serine proteases"/>
    <property type="match status" value="2"/>
</dbReference>
<evidence type="ECO:0000313" key="6">
    <source>
        <dbReference type="Proteomes" id="UP000019151"/>
    </source>
</evidence>
<feature type="domain" description="Peptidase S1" evidence="4">
    <location>
        <begin position="65"/>
        <end position="339"/>
    </location>
</feature>
<dbReference type="EMBL" id="CP007128">
    <property type="protein sequence ID" value="AHG89992.1"/>
    <property type="molecule type" value="Genomic_DNA"/>
</dbReference>
<reference evidence="5 6" key="1">
    <citation type="journal article" date="2014" name="Genome Announc.">
        <title>Genome Sequence and Methylome of Soil Bacterium Gemmatirosa kalamazoonensis KBS708T, a Member of the Rarely Cultivated Gemmatimonadetes Phylum.</title>
        <authorList>
            <person name="Debruyn J.M."/>
            <person name="Radosevich M."/>
            <person name="Wommack K.E."/>
            <person name="Polson S.W."/>
            <person name="Hauser L.J."/>
            <person name="Fawaz M.N."/>
            <person name="Korlach J."/>
            <person name="Tsai Y.C."/>
        </authorList>
    </citation>
    <scope>NUCLEOTIDE SEQUENCE [LARGE SCALE GENOMIC DNA]</scope>
    <source>
        <strain evidence="5 6">KBS708</strain>
    </source>
</reference>
<feature type="signal peptide" evidence="3">
    <location>
        <begin position="1"/>
        <end position="26"/>
    </location>
</feature>
<dbReference type="InterPro" id="IPR001254">
    <property type="entry name" value="Trypsin_dom"/>
</dbReference>
<dbReference type="SMART" id="SM00020">
    <property type="entry name" value="Tryp_SPc"/>
    <property type="match status" value="1"/>
</dbReference>
<gene>
    <name evidence="5" type="ORF">J421_2455</name>
</gene>
<dbReference type="Proteomes" id="UP000019151">
    <property type="component" value="Chromosome"/>
</dbReference>
<dbReference type="InterPro" id="IPR009003">
    <property type="entry name" value="Peptidase_S1_PA"/>
</dbReference>
<evidence type="ECO:0000256" key="1">
    <source>
        <dbReference type="ARBA" id="ARBA00007664"/>
    </source>
</evidence>